<evidence type="ECO:0000256" key="1">
    <source>
        <dbReference type="SAM" id="MobiDB-lite"/>
    </source>
</evidence>
<dbReference type="EMBL" id="CYZT01000054">
    <property type="protein sequence ID" value="CUO17944.1"/>
    <property type="molecule type" value="Genomic_DNA"/>
</dbReference>
<reference evidence="2 3" key="1">
    <citation type="submission" date="2015-09" db="EMBL/GenBank/DDBJ databases">
        <authorList>
            <consortium name="Pathogen Informatics"/>
        </authorList>
    </citation>
    <scope>NUCLEOTIDE SEQUENCE [LARGE SCALE GENOMIC DNA]</scope>
    <source>
        <strain evidence="2 3">2789STDY5608854</strain>
    </source>
</reference>
<feature type="compositionally biased region" description="Basic and acidic residues" evidence="1">
    <location>
        <begin position="186"/>
        <end position="196"/>
    </location>
</feature>
<dbReference type="AlphaFoldDB" id="A0A174CXI4"/>
<protein>
    <recommendedName>
        <fullName evidence="4">NAD-specific glutamate dehydrogenase</fullName>
    </recommendedName>
</protein>
<name>A0A174CXI4_FLAPL</name>
<evidence type="ECO:0008006" key="4">
    <source>
        <dbReference type="Google" id="ProtNLM"/>
    </source>
</evidence>
<evidence type="ECO:0000313" key="3">
    <source>
        <dbReference type="Proteomes" id="UP000095746"/>
    </source>
</evidence>
<proteinExistence type="predicted"/>
<evidence type="ECO:0000313" key="2">
    <source>
        <dbReference type="EMBL" id="CUO17944.1"/>
    </source>
</evidence>
<dbReference type="Proteomes" id="UP000095746">
    <property type="component" value="Unassembled WGS sequence"/>
</dbReference>
<gene>
    <name evidence="2" type="ORF">ERS852411_01102</name>
</gene>
<organism evidence="2 3">
    <name type="scientific">Flavonifractor plautii</name>
    <name type="common">Fusobacterium plautii</name>
    <dbReference type="NCBI Taxonomy" id="292800"/>
    <lineage>
        <taxon>Bacteria</taxon>
        <taxon>Bacillati</taxon>
        <taxon>Bacillota</taxon>
        <taxon>Clostridia</taxon>
        <taxon>Eubacteriales</taxon>
        <taxon>Oscillospiraceae</taxon>
        <taxon>Flavonifractor</taxon>
    </lineage>
</organism>
<sequence>MDPGTGGPAQDCDLLGVILELHHQGGLVDGVGVAGHVNAHLHQGHLLALHGQLQSGLGASQAADDDDHLLPDLYLAVIHVHDGMGLLHTGDGGNQGLGAHGGNAEVGGDDLYQLGGDLGVQPDIHAHADGLGNHIIHILLGLPLEGHLPGVAEQAAQRAGFLAEDDLMPPILGDNGRLQSGGASAGDEHPLGRGGQEGEHLVLRPVQGGVDGALGDAGLVVGDAGVAAQAGADLLLLIPLELVDKLGVGVDRAADGDHVHLPGGQDILDLLGIPVGAHAHHMGVLHVLLDLLGQVEIVALLLEHAGHHQALGLREVEVAGGDMQQIGLAVHQLGKLHALLQGVAALHVLGAAEAHLDEEVLAAVLADAVDDHEQQAGPVLQAAAEAVGAVVGQRGEELVDEPAVAGVDHGHLETAGLGLLGGAAEGVHHGLDHLLGHEEHLALAVDRLIGGGLVGQGGDGLGLVKVDVVRAPGLDARAGPQHAGVVELNAGNGAVAVDLVGNAGQEGQVILMSRHDLGGGQLAGVLAGGIDNTVAQGDHGGTAHGPHAEELHIPLGGVALRGGIQVEHGDGRDLNAVFQGDSPDGQRGKYVLICSVHTIRTPSE</sequence>
<feature type="region of interest" description="Disordered" evidence="1">
    <location>
        <begin position="177"/>
        <end position="196"/>
    </location>
</feature>
<accession>A0A174CXI4</accession>